<accession>A0AAE1B9G6</accession>
<protein>
    <submittedName>
        <fullName evidence="1">Uncharacterized protein</fullName>
    </submittedName>
</protein>
<dbReference type="AlphaFoldDB" id="A0AAE1B9G6"/>
<reference evidence="1" key="1">
    <citation type="journal article" date="2023" name="G3 (Bethesda)">
        <title>A reference genome for the long-term kleptoplast-retaining sea slug Elysia crispata morphotype clarki.</title>
        <authorList>
            <person name="Eastman K.E."/>
            <person name="Pendleton A.L."/>
            <person name="Shaikh M.A."/>
            <person name="Suttiyut T."/>
            <person name="Ogas R."/>
            <person name="Tomko P."/>
            <person name="Gavelis G."/>
            <person name="Widhalm J.R."/>
            <person name="Wisecaver J.H."/>
        </authorList>
    </citation>
    <scope>NUCLEOTIDE SEQUENCE</scope>
    <source>
        <strain evidence="1">ECLA1</strain>
    </source>
</reference>
<organism evidence="1 2">
    <name type="scientific">Elysia crispata</name>
    <name type="common">lettuce slug</name>
    <dbReference type="NCBI Taxonomy" id="231223"/>
    <lineage>
        <taxon>Eukaryota</taxon>
        <taxon>Metazoa</taxon>
        <taxon>Spiralia</taxon>
        <taxon>Lophotrochozoa</taxon>
        <taxon>Mollusca</taxon>
        <taxon>Gastropoda</taxon>
        <taxon>Heterobranchia</taxon>
        <taxon>Euthyneura</taxon>
        <taxon>Panpulmonata</taxon>
        <taxon>Sacoglossa</taxon>
        <taxon>Placobranchoidea</taxon>
        <taxon>Plakobranchidae</taxon>
        <taxon>Elysia</taxon>
    </lineage>
</organism>
<dbReference type="Proteomes" id="UP001283361">
    <property type="component" value="Unassembled WGS sequence"/>
</dbReference>
<sequence>MNLTLRGSEFIIIIISSAGDRLWGAPMRGYRGGDGVGRGGHINIMPREATEEGTGSGGKWPGGGGTCETRHQHPPIMKSDRKDIVMNGSNSGKQYFCLRFWPNQTMSMFLDCQFSPKTHPRKLNNEAYWEGRGNWITSWELRALGPCAPLSPTLAFCLWDKCKIGSGVAFCWENYAVVGHNS</sequence>
<name>A0AAE1B9G6_9GAST</name>
<evidence type="ECO:0000313" key="1">
    <source>
        <dbReference type="EMBL" id="KAK3801874.1"/>
    </source>
</evidence>
<gene>
    <name evidence="1" type="ORF">RRG08_048461</name>
</gene>
<dbReference type="EMBL" id="JAWDGP010000283">
    <property type="protein sequence ID" value="KAK3801874.1"/>
    <property type="molecule type" value="Genomic_DNA"/>
</dbReference>
<proteinExistence type="predicted"/>
<keyword evidence="2" id="KW-1185">Reference proteome</keyword>
<evidence type="ECO:0000313" key="2">
    <source>
        <dbReference type="Proteomes" id="UP001283361"/>
    </source>
</evidence>
<comment type="caution">
    <text evidence="1">The sequence shown here is derived from an EMBL/GenBank/DDBJ whole genome shotgun (WGS) entry which is preliminary data.</text>
</comment>